<evidence type="ECO:0000313" key="1">
    <source>
        <dbReference type="EMBL" id="GBO03932.1"/>
    </source>
</evidence>
<dbReference type="InterPro" id="IPR036397">
    <property type="entry name" value="RNaseH_sf"/>
</dbReference>
<dbReference type="InterPro" id="IPR052709">
    <property type="entry name" value="Transposase-MT_Hybrid"/>
</dbReference>
<sequence>MLHSLQRDSLEKTCDIQASRDNWLTIFALRVKQFMKHLLHKIPWVAVSSTVGLRVERRHHLQSVCLEDVVLVDQTDEKSGWSVLQHPPYSPGLAPSDFHLFSPLKQHLEGKHFTDDDDIQHEILLWMRQQPKEFYAAGIGVLIKRWDKCINIGGDYVEK</sequence>
<evidence type="ECO:0008006" key="4">
    <source>
        <dbReference type="Google" id="ProtNLM"/>
    </source>
</evidence>
<evidence type="ECO:0000313" key="3">
    <source>
        <dbReference type="Proteomes" id="UP000499080"/>
    </source>
</evidence>
<dbReference type="PANTHER" id="PTHR46060">
    <property type="entry name" value="MARINER MOS1 TRANSPOSASE-LIKE PROTEIN"/>
    <property type="match status" value="1"/>
</dbReference>
<dbReference type="AlphaFoldDB" id="A0A4Y2TV69"/>
<protein>
    <recommendedName>
        <fullName evidence="4">Histone-lysine N-methyltransferase SETMAR</fullName>
    </recommendedName>
</protein>
<dbReference type="Gene3D" id="3.30.420.10">
    <property type="entry name" value="Ribonuclease H-like superfamily/Ribonuclease H"/>
    <property type="match status" value="1"/>
</dbReference>
<dbReference type="PANTHER" id="PTHR46060:SF1">
    <property type="entry name" value="MARINER MOS1 TRANSPOSASE-LIKE PROTEIN"/>
    <property type="match status" value="1"/>
</dbReference>
<gene>
    <name evidence="2" type="ORF">AVEN_150482_1</name>
    <name evidence="1" type="ORF">AVEN_249024_1</name>
</gene>
<dbReference type="EMBL" id="BGPR01031082">
    <property type="protein sequence ID" value="GBO03941.1"/>
    <property type="molecule type" value="Genomic_DNA"/>
</dbReference>
<dbReference type="GO" id="GO:0003676">
    <property type="term" value="F:nucleic acid binding"/>
    <property type="evidence" value="ECO:0007669"/>
    <property type="project" value="InterPro"/>
</dbReference>
<accession>A0A4Y2TV69</accession>
<organism evidence="2 3">
    <name type="scientific">Araneus ventricosus</name>
    <name type="common">Orbweaver spider</name>
    <name type="synonym">Epeira ventricosa</name>
    <dbReference type="NCBI Taxonomy" id="182803"/>
    <lineage>
        <taxon>Eukaryota</taxon>
        <taxon>Metazoa</taxon>
        <taxon>Ecdysozoa</taxon>
        <taxon>Arthropoda</taxon>
        <taxon>Chelicerata</taxon>
        <taxon>Arachnida</taxon>
        <taxon>Araneae</taxon>
        <taxon>Araneomorphae</taxon>
        <taxon>Entelegynae</taxon>
        <taxon>Araneoidea</taxon>
        <taxon>Araneidae</taxon>
        <taxon>Araneus</taxon>
    </lineage>
</organism>
<dbReference type="Proteomes" id="UP000499080">
    <property type="component" value="Unassembled WGS sequence"/>
</dbReference>
<keyword evidence="3" id="KW-1185">Reference proteome</keyword>
<name>A0A4Y2TV69_ARAVE</name>
<evidence type="ECO:0000313" key="2">
    <source>
        <dbReference type="EMBL" id="GBO03941.1"/>
    </source>
</evidence>
<proteinExistence type="predicted"/>
<dbReference type="EMBL" id="BGPR01031075">
    <property type="protein sequence ID" value="GBO03932.1"/>
    <property type="molecule type" value="Genomic_DNA"/>
</dbReference>
<reference evidence="2 3" key="1">
    <citation type="journal article" date="2019" name="Sci. Rep.">
        <title>Orb-weaving spider Araneus ventricosus genome elucidates the spidroin gene catalogue.</title>
        <authorList>
            <person name="Kono N."/>
            <person name="Nakamura H."/>
            <person name="Ohtoshi R."/>
            <person name="Moran D.A.P."/>
            <person name="Shinohara A."/>
            <person name="Yoshida Y."/>
            <person name="Fujiwara M."/>
            <person name="Mori M."/>
            <person name="Tomita M."/>
            <person name="Arakawa K."/>
        </authorList>
    </citation>
    <scope>NUCLEOTIDE SEQUENCE [LARGE SCALE GENOMIC DNA]</scope>
</reference>
<dbReference type="OrthoDB" id="6432034at2759"/>
<comment type="caution">
    <text evidence="2">The sequence shown here is derived from an EMBL/GenBank/DDBJ whole genome shotgun (WGS) entry which is preliminary data.</text>
</comment>